<dbReference type="EMBL" id="JACOMF010000002">
    <property type="protein sequence ID" value="MBC4014085.1"/>
    <property type="molecule type" value="Genomic_DNA"/>
</dbReference>
<dbReference type="InterPro" id="IPR058240">
    <property type="entry name" value="rSAM_sf"/>
</dbReference>
<feature type="domain" description="Radical SAM core" evidence="7">
    <location>
        <begin position="10"/>
        <end position="230"/>
    </location>
</feature>
<evidence type="ECO:0000259" key="7">
    <source>
        <dbReference type="PROSITE" id="PS51918"/>
    </source>
</evidence>
<keyword evidence="2" id="KW-0004">4Fe-4S</keyword>
<dbReference type="SFLD" id="SFLDG01386">
    <property type="entry name" value="main_SPASM_domain-containing"/>
    <property type="match status" value="1"/>
</dbReference>
<dbReference type="GO" id="GO:0051539">
    <property type="term" value="F:4 iron, 4 sulfur cluster binding"/>
    <property type="evidence" value="ECO:0007669"/>
    <property type="project" value="UniProtKB-KW"/>
</dbReference>
<dbReference type="Gene3D" id="3.20.20.70">
    <property type="entry name" value="Aldolase class I"/>
    <property type="match status" value="1"/>
</dbReference>
<dbReference type="GO" id="GO:0003824">
    <property type="term" value="F:catalytic activity"/>
    <property type="evidence" value="ECO:0007669"/>
    <property type="project" value="InterPro"/>
</dbReference>
<dbReference type="PROSITE" id="PS51918">
    <property type="entry name" value="RADICAL_SAM"/>
    <property type="match status" value="1"/>
</dbReference>
<dbReference type="RefSeq" id="WP_186768863.1">
    <property type="nucleotide sequence ID" value="NZ_JACOMF010000002.1"/>
</dbReference>
<dbReference type="SUPFAM" id="SSF102114">
    <property type="entry name" value="Radical SAM enzymes"/>
    <property type="match status" value="1"/>
</dbReference>
<comment type="caution">
    <text evidence="8">The sequence shown here is derived from an EMBL/GenBank/DDBJ whole genome shotgun (WGS) entry which is preliminary data.</text>
</comment>
<evidence type="ECO:0000256" key="4">
    <source>
        <dbReference type="ARBA" id="ARBA00022723"/>
    </source>
</evidence>
<dbReference type="SFLD" id="SFLDS00029">
    <property type="entry name" value="Radical_SAM"/>
    <property type="match status" value="1"/>
</dbReference>
<evidence type="ECO:0000313" key="9">
    <source>
        <dbReference type="Proteomes" id="UP000600101"/>
    </source>
</evidence>
<keyword evidence="9" id="KW-1185">Reference proteome</keyword>
<organism evidence="8 9">
    <name type="scientific">Siccirubricoccus deserti</name>
    <dbReference type="NCBI Taxonomy" id="2013562"/>
    <lineage>
        <taxon>Bacteria</taxon>
        <taxon>Pseudomonadati</taxon>
        <taxon>Pseudomonadota</taxon>
        <taxon>Alphaproteobacteria</taxon>
        <taxon>Acetobacterales</taxon>
        <taxon>Roseomonadaceae</taxon>
        <taxon>Siccirubricoccus</taxon>
    </lineage>
</organism>
<keyword evidence="3" id="KW-0949">S-adenosyl-L-methionine</keyword>
<dbReference type="InterPro" id="IPR017200">
    <property type="entry name" value="PqqE-like"/>
</dbReference>
<evidence type="ECO:0000313" key="8">
    <source>
        <dbReference type="EMBL" id="MBC4014085.1"/>
    </source>
</evidence>
<dbReference type="InterPro" id="IPR013785">
    <property type="entry name" value="Aldolase_TIM"/>
</dbReference>
<name>A0A9X0QV92_9PROT</name>
<evidence type="ECO:0000256" key="5">
    <source>
        <dbReference type="ARBA" id="ARBA00023004"/>
    </source>
</evidence>
<reference evidence="8" key="1">
    <citation type="submission" date="2020-08" db="EMBL/GenBank/DDBJ databases">
        <authorList>
            <person name="Hu Y."/>
            <person name="Nguyen S.V."/>
            <person name="Li F."/>
            <person name="Fanning S."/>
        </authorList>
    </citation>
    <scope>NUCLEOTIDE SEQUENCE</scope>
    <source>
        <strain evidence="8">SYSU D8009</strain>
    </source>
</reference>
<dbReference type="InterPro" id="IPR007197">
    <property type="entry name" value="rSAM"/>
</dbReference>
<keyword evidence="6" id="KW-0411">Iron-sulfur</keyword>
<evidence type="ECO:0000256" key="2">
    <source>
        <dbReference type="ARBA" id="ARBA00022485"/>
    </source>
</evidence>
<keyword evidence="4" id="KW-0479">Metal-binding</keyword>
<gene>
    <name evidence="8" type="ORF">H7965_02015</name>
</gene>
<evidence type="ECO:0000256" key="1">
    <source>
        <dbReference type="ARBA" id="ARBA00001966"/>
    </source>
</evidence>
<dbReference type="CDD" id="cd01335">
    <property type="entry name" value="Radical_SAM"/>
    <property type="match status" value="1"/>
</dbReference>
<evidence type="ECO:0000256" key="3">
    <source>
        <dbReference type="ARBA" id="ARBA00022691"/>
    </source>
</evidence>
<dbReference type="AlphaFoldDB" id="A0A9X0QV92"/>
<dbReference type="PANTHER" id="PTHR11228:SF7">
    <property type="entry name" value="PQQA PEPTIDE CYCLASE"/>
    <property type="match status" value="1"/>
</dbReference>
<dbReference type="SFLD" id="SFLDG01067">
    <property type="entry name" value="SPASM/twitch_domain_containing"/>
    <property type="match status" value="1"/>
</dbReference>
<protein>
    <submittedName>
        <fullName evidence="8">Radical SAM protein</fullName>
    </submittedName>
</protein>
<dbReference type="Proteomes" id="UP000600101">
    <property type="component" value="Unassembled WGS sequence"/>
</dbReference>
<dbReference type="GO" id="GO:0046872">
    <property type="term" value="F:metal ion binding"/>
    <property type="evidence" value="ECO:0007669"/>
    <property type="project" value="UniProtKB-KW"/>
</dbReference>
<dbReference type="InterPro" id="IPR023885">
    <property type="entry name" value="4Fe4S-binding_SPASM_dom"/>
</dbReference>
<dbReference type="PIRSF" id="PIRSF037420">
    <property type="entry name" value="PQQ_syn_pqqE"/>
    <property type="match status" value="1"/>
</dbReference>
<proteinExistence type="predicted"/>
<dbReference type="Pfam" id="PF13186">
    <property type="entry name" value="SPASM"/>
    <property type="match status" value="1"/>
</dbReference>
<dbReference type="InterPro" id="IPR050377">
    <property type="entry name" value="Radical_SAM_PqqE_MftC-like"/>
</dbReference>
<sequence>MTAPPRNPVLERPLKVTLSFTSSCNLRCRHCYADCTAAASAAELPAAEWCGILDRLEADGVIGLYIEGGEPLHRADFLDVLRHAAGRFHVQLRTNGTLVTPALAAALKAECGIATLLVDIMGPDAATHDAATGVAGSFDLAIAGIRAALAAGIDTQMLTIMTRWNAARLQDWVALAAGLGVATVGILRPYPLGRLRQRWAEASLSLEEMHAALEALRLPPGMRLMQSWHPNNGNCCWQTAAIDAFGNSIGCAYLREYVNFGNLREVGFLDTWAHPLHRQLRSGAVTESCGDCAATQGSHGGCRSTAFAFHGRWDAPDPFDRATNHGVDLRVLPDRPL</sequence>
<evidence type="ECO:0000256" key="6">
    <source>
        <dbReference type="ARBA" id="ARBA00023014"/>
    </source>
</evidence>
<accession>A0A9X0QV92</accession>
<comment type="cofactor">
    <cofactor evidence="1">
        <name>[4Fe-4S] cluster</name>
        <dbReference type="ChEBI" id="CHEBI:49883"/>
    </cofactor>
</comment>
<keyword evidence="5" id="KW-0408">Iron</keyword>
<dbReference type="PANTHER" id="PTHR11228">
    <property type="entry name" value="RADICAL SAM DOMAIN PROTEIN"/>
    <property type="match status" value="1"/>
</dbReference>
<dbReference type="Pfam" id="PF04055">
    <property type="entry name" value="Radical_SAM"/>
    <property type="match status" value="1"/>
</dbReference>